<dbReference type="EMBL" id="JACHJW010000001">
    <property type="protein sequence ID" value="MBB4957552.1"/>
    <property type="molecule type" value="Genomic_DNA"/>
</dbReference>
<keyword evidence="4" id="KW-0812">Transmembrane</keyword>
<feature type="transmembrane region" description="Helical" evidence="4">
    <location>
        <begin position="322"/>
        <end position="341"/>
    </location>
</feature>
<feature type="repeat" description="TPR" evidence="3">
    <location>
        <begin position="142"/>
        <end position="175"/>
    </location>
</feature>
<evidence type="ECO:0000256" key="4">
    <source>
        <dbReference type="SAM" id="Phobius"/>
    </source>
</evidence>
<evidence type="ECO:0000256" key="2">
    <source>
        <dbReference type="ARBA" id="ARBA00022803"/>
    </source>
</evidence>
<keyword evidence="1" id="KW-0677">Repeat</keyword>
<dbReference type="RefSeq" id="WP_184533624.1">
    <property type="nucleotide sequence ID" value="NZ_JACHJW010000001.1"/>
</dbReference>
<organism evidence="5 6">
    <name type="scientific">Micromonospora polyrhachis</name>
    <dbReference type="NCBI Taxonomy" id="1282883"/>
    <lineage>
        <taxon>Bacteria</taxon>
        <taxon>Bacillati</taxon>
        <taxon>Actinomycetota</taxon>
        <taxon>Actinomycetes</taxon>
        <taxon>Micromonosporales</taxon>
        <taxon>Micromonosporaceae</taxon>
        <taxon>Micromonospora</taxon>
    </lineage>
</organism>
<dbReference type="PANTHER" id="PTHR44858:SF1">
    <property type="entry name" value="UDP-N-ACETYLGLUCOSAMINE--PEPTIDE N-ACETYLGLUCOSAMINYLTRANSFERASE SPINDLY-RELATED"/>
    <property type="match status" value="1"/>
</dbReference>
<dbReference type="AlphaFoldDB" id="A0A7W7SNN7"/>
<dbReference type="Gene3D" id="1.25.40.10">
    <property type="entry name" value="Tetratricopeptide repeat domain"/>
    <property type="match status" value="1"/>
</dbReference>
<keyword evidence="4" id="KW-0472">Membrane</keyword>
<keyword evidence="2 3" id="KW-0802">TPR repeat</keyword>
<protein>
    <submittedName>
        <fullName evidence="5">Tetratricopeptide (TPR) repeat protein</fullName>
    </submittedName>
</protein>
<dbReference type="Pfam" id="PF07719">
    <property type="entry name" value="TPR_2"/>
    <property type="match status" value="1"/>
</dbReference>
<dbReference type="SUPFAM" id="SSF48452">
    <property type="entry name" value="TPR-like"/>
    <property type="match status" value="1"/>
</dbReference>
<dbReference type="InterPro" id="IPR011990">
    <property type="entry name" value="TPR-like_helical_dom_sf"/>
</dbReference>
<keyword evidence="4" id="KW-1133">Transmembrane helix</keyword>
<proteinExistence type="predicted"/>
<feature type="transmembrane region" description="Helical" evidence="4">
    <location>
        <begin position="295"/>
        <end position="316"/>
    </location>
</feature>
<sequence>MTAPAQLARARHLAQLGRITAALDAVRSVLASEPHHVFALLLLAYCHQQAGQPVEMLDAADRAAAAAPGNPAAHRSRSVALRKLGRYAEALAAADQARSLAPDDAEAEIMRAYALLAIGGTRAVLAAAASTARARQLAPHDVDVHRAEGNAQRRMAEFGRARAAYERALAIAPGDPRTMRALAALDADRGRALRAAPTLGAALSASPNDPATLRTSILAARRMLWLLTDVACLLQILVTIAVAGLLENLDGWAGTTSAAAVLVAGTLGVTLFLRWRLGRLPHATRTLLRTYRSQLNFVTGPLRVVSLAAAGLLMLVGGHLPTALEAIGSALAGWPLLLLLLRARNWFFGEVYYLARRCWFRLHPRPDPGVSPGIGLDGRP</sequence>
<comment type="caution">
    <text evidence="5">The sequence shown here is derived from an EMBL/GenBank/DDBJ whole genome shotgun (WGS) entry which is preliminary data.</text>
</comment>
<reference evidence="5 6" key="1">
    <citation type="submission" date="2020-08" db="EMBL/GenBank/DDBJ databases">
        <title>Sequencing the genomes of 1000 actinobacteria strains.</title>
        <authorList>
            <person name="Klenk H.-P."/>
        </authorList>
    </citation>
    <scope>NUCLEOTIDE SEQUENCE [LARGE SCALE GENOMIC DNA]</scope>
    <source>
        <strain evidence="5 6">DSM 45886</strain>
    </source>
</reference>
<accession>A0A7W7SNN7</accession>
<evidence type="ECO:0000313" key="6">
    <source>
        <dbReference type="Proteomes" id="UP000578819"/>
    </source>
</evidence>
<gene>
    <name evidence="5" type="ORF">FHR38_001285</name>
</gene>
<dbReference type="Pfam" id="PF13432">
    <property type="entry name" value="TPR_16"/>
    <property type="match status" value="1"/>
</dbReference>
<dbReference type="InterPro" id="IPR050498">
    <property type="entry name" value="Ycf3"/>
</dbReference>
<dbReference type="InterPro" id="IPR013105">
    <property type="entry name" value="TPR_2"/>
</dbReference>
<keyword evidence="6" id="KW-1185">Reference proteome</keyword>
<feature type="transmembrane region" description="Helical" evidence="4">
    <location>
        <begin position="252"/>
        <end position="275"/>
    </location>
</feature>
<name>A0A7W7SNN7_9ACTN</name>
<dbReference type="PROSITE" id="PS50005">
    <property type="entry name" value="TPR"/>
    <property type="match status" value="1"/>
</dbReference>
<dbReference type="Proteomes" id="UP000578819">
    <property type="component" value="Unassembled WGS sequence"/>
</dbReference>
<evidence type="ECO:0000256" key="1">
    <source>
        <dbReference type="ARBA" id="ARBA00022737"/>
    </source>
</evidence>
<dbReference type="InterPro" id="IPR019734">
    <property type="entry name" value="TPR_rpt"/>
</dbReference>
<feature type="transmembrane region" description="Helical" evidence="4">
    <location>
        <begin position="224"/>
        <end position="246"/>
    </location>
</feature>
<dbReference type="PANTHER" id="PTHR44858">
    <property type="entry name" value="TETRATRICOPEPTIDE REPEAT PROTEIN 6"/>
    <property type="match status" value="1"/>
</dbReference>
<dbReference type="SMART" id="SM00028">
    <property type="entry name" value="TPR"/>
    <property type="match status" value="4"/>
</dbReference>
<evidence type="ECO:0000313" key="5">
    <source>
        <dbReference type="EMBL" id="MBB4957552.1"/>
    </source>
</evidence>
<evidence type="ECO:0000256" key="3">
    <source>
        <dbReference type="PROSITE-ProRule" id="PRU00339"/>
    </source>
</evidence>